<keyword evidence="2" id="KW-1185">Reference proteome</keyword>
<evidence type="ECO:0000313" key="1">
    <source>
        <dbReference type="EMBL" id="GAA0553633.1"/>
    </source>
</evidence>
<reference evidence="1 2" key="1">
    <citation type="journal article" date="2019" name="Int. J. Syst. Evol. Microbiol.">
        <title>The Global Catalogue of Microorganisms (GCM) 10K type strain sequencing project: providing services to taxonomists for standard genome sequencing and annotation.</title>
        <authorList>
            <consortium name="The Broad Institute Genomics Platform"/>
            <consortium name="The Broad Institute Genome Sequencing Center for Infectious Disease"/>
            <person name="Wu L."/>
            <person name="Ma J."/>
        </authorList>
    </citation>
    <scope>NUCLEOTIDE SEQUENCE [LARGE SCALE GENOMIC DNA]</scope>
    <source>
        <strain evidence="1 2">JCM 14331</strain>
    </source>
</reference>
<evidence type="ECO:0008006" key="3">
    <source>
        <dbReference type="Google" id="ProtNLM"/>
    </source>
</evidence>
<dbReference type="EMBL" id="BAAAEO010000003">
    <property type="protein sequence ID" value="GAA0553633.1"/>
    <property type="molecule type" value="Genomic_DNA"/>
</dbReference>
<dbReference type="SUPFAM" id="SSF52467">
    <property type="entry name" value="DHS-like NAD/FAD-binding domain"/>
    <property type="match status" value="1"/>
</dbReference>
<proteinExistence type="predicted"/>
<accession>A0ABN1DVX1</accession>
<name>A0ABN1DVX1_9GAMM</name>
<organism evidence="1 2">
    <name type="scientific">Rheinheimera aquimaris</name>
    <dbReference type="NCBI Taxonomy" id="412437"/>
    <lineage>
        <taxon>Bacteria</taxon>
        <taxon>Pseudomonadati</taxon>
        <taxon>Pseudomonadota</taxon>
        <taxon>Gammaproteobacteria</taxon>
        <taxon>Chromatiales</taxon>
        <taxon>Chromatiaceae</taxon>
        <taxon>Rheinheimera</taxon>
    </lineage>
</organism>
<evidence type="ECO:0000313" key="2">
    <source>
        <dbReference type="Proteomes" id="UP001501169"/>
    </source>
</evidence>
<protein>
    <recommendedName>
        <fullName evidence="3">SIR2-like domain-containing protein</fullName>
    </recommendedName>
</protein>
<comment type="caution">
    <text evidence="1">The sequence shown here is derived from an EMBL/GenBank/DDBJ whole genome shotgun (WGS) entry which is preliminary data.</text>
</comment>
<gene>
    <name evidence="1" type="ORF">GCM10009098_21730</name>
</gene>
<dbReference type="InterPro" id="IPR029035">
    <property type="entry name" value="DHS-like_NAD/FAD-binding_dom"/>
</dbReference>
<sequence length="402" mass="45936">MSNKYEGLASAVHKFKDVVKKELDNENSEFHEALNGDKPLKFNGVGLECDKSEYFVDPSDVLFWHDPIAYLDELDRWEGQKVSDEYLLTKEYLEKSDQINLFYRLVESIKRNRTAPFVGAGVSYPYKLPLWGEALNNLVTKLEGTSKSDERAMLPALHYLDDVKSLIAQCNFLEAAQLIYDKNKTQFESFVFNTFDGSKVPKFFGVLELLPQLSDGCIITTNFDNLIERLYIDKNRSIEGYMYGTQSQNQFASKLIQGERCILKLHGNYNAPETYIFSKAQYEDAYGKEKLDYTKPLAKVLRQIFISHSLLFLGCSLEADKTLELFIDVVSSKAFDIPTHFAFLPDPFDHQKKLEKEDLLANAKIHPIWYQVAIDDCGTQNHSQLEDLIKFAVACATGKAKV</sequence>
<dbReference type="Proteomes" id="UP001501169">
    <property type="component" value="Unassembled WGS sequence"/>
</dbReference>
<dbReference type="Pfam" id="PF13289">
    <property type="entry name" value="SIR2_2"/>
    <property type="match status" value="1"/>
</dbReference>
<dbReference type="RefSeq" id="WP_226767051.1">
    <property type="nucleotide sequence ID" value="NZ_BAAAEO010000003.1"/>
</dbReference>